<dbReference type="Gene3D" id="1.10.357.10">
    <property type="entry name" value="Tetracycline Repressor, domain 2"/>
    <property type="match status" value="1"/>
</dbReference>
<evidence type="ECO:0000313" key="1">
    <source>
        <dbReference type="EMBL" id="TQM43873.1"/>
    </source>
</evidence>
<comment type="caution">
    <text evidence="1">The sequence shown here is derived from an EMBL/GenBank/DDBJ whole genome shotgun (WGS) entry which is preliminary data.</text>
</comment>
<dbReference type="Proteomes" id="UP000319818">
    <property type="component" value="Unassembled WGS sequence"/>
</dbReference>
<protein>
    <submittedName>
        <fullName evidence="1">Uncharacterized protein</fullName>
    </submittedName>
</protein>
<organism evidence="1 2">
    <name type="scientific">Pseudonocardia cypriaca</name>
    <dbReference type="NCBI Taxonomy" id="882449"/>
    <lineage>
        <taxon>Bacteria</taxon>
        <taxon>Bacillati</taxon>
        <taxon>Actinomycetota</taxon>
        <taxon>Actinomycetes</taxon>
        <taxon>Pseudonocardiales</taxon>
        <taxon>Pseudonocardiaceae</taxon>
        <taxon>Pseudonocardia</taxon>
    </lineage>
</organism>
<proteinExistence type="predicted"/>
<sequence length="56" mass="6007">MIDAESYGARVHHELRLGQEVTGSSCSRVHRSSARDAAATRARILAAAVTEFAEHG</sequence>
<dbReference type="EMBL" id="VFPH01000001">
    <property type="protein sequence ID" value="TQM43873.1"/>
    <property type="molecule type" value="Genomic_DNA"/>
</dbReference>
<gene>
    <name evidence="1" type="ORF">FB388_1225</name>
</gene>
<reference evidence="1 2" key="1">
    <citation type="submission" date="2019-06" db="EMBL/GenBank/DDBJ databases">
        <title>Sequencing the genomes of 1000 actinobacteria strains.</title>
        <authorList>
            <person name="Klenk H.-P."/>
        </authorList>
    </citation>
    <scope>NUCLEOTIDE SEQUENCE [LARGE SCALE GENOMIC DNA]</scope>
    <source>
        <strain evidence="1 2">DSM 45511</strain>
    </source>
</reference>
<name>A0A543GCQ3_9PSEU</name>
<evidence type="ECO:0000313" key="2">
    <source>
        <dbReference type="Proteomes" id="UP000319818"/>
    </source>
</evidence>
<dbReference type="AlphaFoldDB" id="A0A543GCQ3"/>
<keyword evidence="2" id="KW-1185">Reference proteome</keyword>
<accession>A0A543GCQ3</accession>
<dbReference type="RefSeq" id="WP_211361787.1">
    <property type="nucleotide sequence ID" value="NZ_VFPH01000001.1"/>
</dbReference>